<evidence type="ECO:0000313" key="2">
    <source>
        <dbReference type="EMBL" id="SPC83203.1"/>
    </source>
</evidence>
<name>A0A2N9F7Q7_FAGSY</name>
<dbReference type="InterPro" id="IPR026960">
    <property type="entry name" value="RVT-Znf"/>
</dbReference>
<protein>
    <recommendedName>
        <fullName evidence="1">Reverse transcriptase zinc-binding domain-containing protein</fullName>
    </recommendedName>
</protein>
<dbReference type="Pfam" id="PF13966">
    <property type="entry name" value="zf-RVT"/>
    <property type="match status" value="1"/>
</dbReference>
<reference evidence="2" key="1">
    <citation type="submission" date="2018-02" db="EMBL/GenBank/DDBJ databases">
        <authorList>
            <person name="Cohen D.B."/>
            <person name="Kent A.D."/>
        </authorList>
    </citation>
    <scope>NUCLEOTIDE SEQUENCE</scope>
</reference>
<sequence>MERVISNDMNAALIGDFSPDEVLFALNQMYPTKALGLDGMSAIFYQTYWNIVGREISQAIIFILHYGHKLLKINYTHIVLIPKIITDNVLVAFEVMHSMSQKRKGKKGQMVLNLDMSKAYDRVEWGFIEVVLRGLGFTESWTKLIMMCINSVSYSVLINGLSHLLRKAKLNNRITGMAVSKGGPKISHIFFADDSLLFCQATVANCGEIINVLKLYKEALGKSKSVAFGELKGRVWRRINGWKEKLLSNGGKEVLIKAVAQSIPTYMMSCFKLPDGLCKDFNPMFSQFWWGQHDKKRKAHWIKWNKLCEPKERVGMGFRDIAMFNRALLAKHGWRMLQQPDSLVSRVYKAKYYPRGDFMEAGAGNRPSYAWRSILSARSVLKMGIRWHIGNGNSALFSPWEAWVITSILLPPRSKPDWLFWSESKLGRFSIKSAYYMQLKRHVEDKEGECSLLGQDRKFWKFLWSLSLPLKIKAFMWRACVGILPTHDLFWHHHMRIDGVCPCYNQDVESVAHALWSCMAANDVWLESQLPRNLMVHEGKGFNLVAVVHRVRSLLDDYKKVSKRFGGVEDIGIQAQSVESMVVGWCPPQVGCVKVNQAIFFELQSRQYFLGTLIRNHNSQVMGAMVMEFSRLSCAIHSNVGAVACEMGF</sequence>
<dbReference type="EMBL" id="OIVN01000630">
    <property type="protein sequence ID" value="SPC83203.1"/>
    <property type="molecule type" value="Genomic_DNA"/>
</dbReference>
<organism evidence="2">
    <name type="scientific">Fagus sylvatica</name>
    <name type="common">Beechnut</name>
    <dbReference type="NCBI Taxonomy" id="28930"/>
    <lineage>
        <taxon>Eukaryota</taxon>
        <taxon>Viridiplantae</taxon>
        <taxon>Streptophyta</taxon>
        <taxon>Embryophyta</taxon>
        <taxon>Tracheophyta</taxon>
        <taxon>Spermatophyta</taxon>
        <taxon>Magnoliopsida</taxon>
        <taxon>eudicotyledons</taxon>
        <taxon>Gunneridae</taxon>
        <taxon>Pentapetalae</taxon>
        <taxon>rosids</taxon>
        <taxon>fabids</taxon>
        <taxon>Fagales</taxon>
        <taxon>Fagaceae</taxon>
        <taxon>Fagus</taxon>
    </lineage>
</organism>
<accession>A0A2N9F7Q7</accession>
<gene>
    <name evidence="2" type="ORF">FSB_LOCUS11085</name>
</gene>
<dbReference type="AlphaFoldDB" id="A0A2N9F7Q7"/>
<dbReference type="PANTHER" id="PTHR33116">
    <property type="entry name" value="REVERSE TRANSCRIPTASE ZINC-BINDING DOMAIN-CONTAINING PROTEIN-RELATED-RELATED"/>
    <property type="match status" value="1"/>
</dbReference>
<evidence type="ECO:0000259" key="1">
    <source>
        <dbReference type="Pfam" id="PF13966"/>
    </source>
</evidence>
<feature type="domain" description="Reverse transcriptase zinc-binding" evidence="1">
    <location>
        <begin position="429"/>
        <end position="525"/>
    </location>
</feature>
<dbReference type="PANTHER" id="PTHR33116:SF86">
    <property type="entry name" value="REVERSE TRANSCRIPTASE DOMAIN-CONTAINING PROTEIN"/>
    <property type="match status" value="1"/>
</dbReference>
<proteinExistence type="predicted"/>